<feature type="transmembrane region" description="Helical" evidence="9">
    <location>
        <begin position="58"/>
        <end position="78"/>
    </location>
</feature>
<dbReference type="PANTHER" id="PTHR11795:SF447">
    <property type="entry name" value="ABC TRANSPORTER PERMEASE PROTEIN"/>
    <property type="match status" value="1"/>
</dbReference>
<feature type="transmembrane region" description="Helical" evidence="9">
    <location>
        <begin position="223"/>
        <end position="244"/>
    </location>
</feature>
<dbReference type="GO" id="GO:0006865">
    <property type="term" value="P:amino acid transport"/>
    <property type="evidence" value="ECO:0007669"/>
    <property type="project" value="UniProtKB-KW"/>
</dbReference>
<dbReference type="InterPro" id="IPR001851">
    <property type="entry name" value="ABC_transp_permease"/>
</dbReference>
<evidence type="ECO:0000256" key="2">
    <source>
        <dbReference type="ARBA" id="ARBA00022448"/>
    </source>
</evidence>
<feature type="transmembrane region" description="Helical" evidence="9">
    <location>
        <begin position="139"/>
        <end position="165"/>
    </location>
</feature>
<comment type="similarity">
    <text evidence="8">Belongs to the binding-protein-dependent transport system permease family. LivHM subfamily.</text>
</comment>
<feature type="transmembrane region" description="Helical" evidence="9">
    <location>
        <begin position="85"/>
        <end position="104"/>
    </location>
</feature>
<keyword evidence="3" id="KW-1003">Cell membrane</keyword>
<feature type="transmembrane region" description="Helical" evidence="9">
    <location>
        <begin position="250"/>
        <end position="272"/>
    </location>
</feature>
<evidence type="ECO:0000313" key="11">
    <source>
        <dbReference type="Proteomes" id="UP000032515"/>
    </source>
</evidence>
<evidence type="ECO:0000313" key="10">
    <source>
        <dbReference type="EMBL" id="KIZ36239.1"/>
    </source>
</evidence>
<proteinExistence type="inferred from homology"/>
<dbReference type="OrthoDB" id="9807115at2"/>
<comment type="caution">
    <text evidence="10">The sequence shown here is derived from an EMBL/GenBank/DDBJ whole genome shotgun (WGS) entry which is preliminary data.</text>
</comment>
<reference evidence="10 11" key="1">
    <citation type="submission" date="2014-11" db="EMBL/GenBank/DDBJ databases">
        <title>Genomics and ecophysiology of heterotrophic nitrogen fixing bacteria isolated from estuarine surface water.</title>
        <authorList>
            <person name="Bentzon-Tilia M."/>
            <person name="Severin I."/>
            <person name="Hansen L.H."/>
            <person name="Riemann L."/>
        </authorList>
    </citation>
    <scope>NUCLEOTIDE SEQUENCE [LARGE SCALE GENOMIC DNA]</scope>
    <source>
        <strain evidence="10 11">BAL398</strain>
    </source>
</reference>
<feature type="transmembrane region" description="Helical" evidence="9">
    <location>
        <begin position="12"/>
        <end position="38"/>
    </location>
</feature>
<keyword evidence="4 9" id="KW-0812">Transmembrane</keyword>
<accession>A0A0D7E5U4</accession>
<sequence>MDNLIMAVFEIFSFGAIVVLVVLGLGIIASMMGIFNFAQGEFVLLGAYVTYLVHNLGAPVWLGMVAAPFVVGAFGFVLERLIVRRFYAAPIVAMLGTYALGLIIRESVRGLIGGLYISVPEPIGGSFAVGAMHFSSWRLIIIVITALVMVASYLLLARTAFGLRIRASLENPALARASGISTNAIYGATFAFGAALAGLAGALIVPVFSLFADLGIRFLIQGFVAVMVGGIGSFAGPVAGAGAIGTLSAALPWIISPVIADVLVFVLAIIFIKFRPQGLVSGRGV</sequence>
<evidence type="ECO:0000256" key="6">
    <source>
        <dbReference type="ARBA" id="ARBA00022989"/>
    </source>
</evidence>
<evidence type="ECO:0000256" key="8">
    <source>
        <dbReference type="ARBA" id="ARBA00037998"/>
    </source>
</evidence>
<evidence type="ECO:0000256" key="5">
    <source>
        <dbReference type="ARBA" id="ARBA00022970"/>
    </source>
</evidence>
<dbReference type="EMBL" id="JXXE01000589">
    <property type="protein sequence ID" value="KIZ36239.1"/>
    <property type="molecule type" value="Genomic_DNA"/>
</dbReference>
<comment type="subcellular location">
    <subcellularLocation>
        <location evidence="1">Cell membrane</location>
        <topology evidence="1">Multi-pass membrane protein</topology>
    </subcellularLocation>
</comment>
<dbReference type="InterPro" id="IPR052157">
    <property type="entry name" value="BCAA_transport_permease"/>
</dbReference>
<gene>
    <name evidence="10" type="ORF">OO17_24970</name>
</gene>
<keyword evidence="7 9" id="KW-0472">Membrane</keyword>
<feature type="transmembrane region" description="Helical" evidence="9">
    <location>
        <begin position="185"/>
        <end position="211"/>
    </location>
</feature>
<protein>
    <submittedName>
        <fullName evidence="10">ABC transporter permease</fullName>
    </submittedName>
</protein>
<evidence type="ECO:0000256" key="3">
    <source>
        <dbReference type="ARBA" id="ARBA00022475"/>
    </source>
</evidence>
<keyword evidence="5" id="KW-0029">Amino-acid transport</keyword>
<keyword evidence="6 9" id="KW-1133">Transmembrane helix</keyword>
<evidence type="ECO:0000256" key="4">
    <source>
        <dbReference type="ARBA" id="ARBA00022692"/>
    </source>
</evidence>
<dbReference type="CDD" id="cd06582">
    <property type="entry name" value="TM_PBP1_LivH_like"/>
    <property type="match status" value="1"/>
</dbReference>
<evidence type="ECO:0000256" key="1">
    <source>
        <dbReference type="ARBA" id="ARBA00004651"/>
    </source>
</evidence>
<dbReference type="Proteomes" id="UP000032515">
    <property type="component" value="Unassembled WGS sequence"/>
</dbReference>
<dbReference type="GO" id="GO:0005886">
    <property type="term" value="C:plasma membrane"/>
    <property type="evidence" value="ECO:0007669"/>
    <property type="project" value="UniProtKB-SubCell"/>
</dbReference>
<dbReference type="Pfam" id="PF02653">
    <property type="entry name" value="BPD_transp_2"/>
    <property type="match status" value="1"/>
</dbReference>
<dbReference type="PANTHER" id="PTHR11795">
    <property type="entry name" value="BRANCHED-CHAIN AMINO ACID TRANSPORT SYSTEM PERMEASE PROTEIN LIVH"/>
    <property type="match status" value="1"/>
</dbReference>
<organism evidence="10 11">
    <name type="scientific">Rhodopseudomonas palustris</name>
    <dbReference type="NCBI Taxonomy" id="1076"/>
    <lineage>
        <taxon>Bacteria</taxon>
        <taxon>Pseudomonadati</taxon>
        <taxon>Pseudomonadota</taxon>
        <taxon>Alphaproteobacteria</taxon>
        <taxon>Hyphomicrobiales</taxon>
        <taxon>Nitrobacteraceae</taxon>
        <taxon>Rhodopseudomonas</taxon>
    </lineage>
</organism>
<evidence type="ECO:0000256" key="9">
    <source>
        <dbReference type="SAM" id="Phobius"/>
    </source>
</evidence>
<dbReference type="PATRIC" id="fig|1076.23.peg.6135"/>
<keyword evidence="2" id="KW-0813">Transport</keyword>
<dbReference type="RefSeq" id="WP_044416929.1">
    <property type="nucleotide sequence ID" value="NZ_JXXE01000589.1"/>
</dbReference>
<dbReference type="GO" id="GO:0022857">
    <property type="term" value="F:transmembrane transporter activity"/>
    <property type="evidence" value="ECO:0007669"/>
    <property type="project" value="InterPro"/>
</dbReference>
<dbReference type="AlphaFoldDB" id="A0A0D7E5U4"/>
<name>A0A0D7E5U4_RHOPL</name>
<evidence type="ECO:0000256" key="7">
    <source>
        <dbReference type="ARBA" id="ARBA00023136"/>
    </source>
</evidence>